<dbReference type="Pfam" id="PF07731">
    <property type="entry name" value="Cu-oxidase_2"/>
    <property type="match status" value="1"/>
</dbReference>
<dbReference type="GeneID" id="54570607"/>
<dbReference type="AlphaFoldDB" id="A0A6A6CH16"/>
<evidence type="ECO:0000313" key="3">
    <source>
        <dbReference type="EMBL" id="KAF2165478.1"/>
    </source>
</evidence>
<reference evidence="3" key="1">
    <citation type="journal article" date="2020" name="Stud. Mycol.">
        <title>101 Dothideomycetes genomes: a test case for predicting lifestyles and emergence of pathogens.</title>
        <authorList>
            <person name="Haridas S."/>
            <person name="Albert R."/>
            <person name="Binder M."/>
            <person name="Bloem J."/>
            <person name="Labutti K."/>
            <person name="Salamov A."/>
            <person name="Andreopoulos B."/>
            <person name="Baker S."/>
            <person name="Barry K."/>
            <person name="Bills G."/>
            <person name="Bluhm B."/>
            <person name="Cannon C."/>
            <person name="Castanera R."/>
            <person name="Culley D."/>
            <person name="Daum C."/>
            <person name="Ezra D."/>
            <person name="Gonzalez J."/>
            <person name="Henrissat B."/>
            <person name="Kuo A."/>
            <person name="Liang C."/>
            <person name="Lipzen A."/>
            <person name="Lutzoni F."/>
            <person name="Magnuson J."/>
            <person name="Mondo S."/>
            <person name="Nolan M."/>
            <person name="Ohm R."/>
            <person name="Pangilinan J."/>
            <person name="Park H.-J."/>
            <person name="Ramirez L."/>
            <person name="Alfaro M."/>
            <person name="Sun H."/>
            <person name="Tritt A."/>
            <person name="Yoshinaga Y."/>
            <person name="Zwiers L.-H."/>
            <person name="Turgeon B."/>
            <person name="Goodwin S."/>
            <person name="Spatafora J."/>
            <person name="Crous P."/>
            <person name="Grigoriev I."/>
        </authorList>
    </citation>
    <scope>NUCLEOTIDE SEQUENCE</scope>
    <source>
        <strain evidence="3">ATCC 36951</strain>
    </source>
</reference>
<feature type="signal peptide" evidence="1">
    <location>
        <begin position="1"/>
        <end position="16"/>
    </location>
</feature>
<keyword evidence="1" id="KW-0732">Signal</keyword>
<evidence type="ECO:0000259" key="2">
    <source>
        <dbReference type="Pfam" id="PF07731"/>
    </source>
</evidence>
<dbReference type="GO" id="GO:0016491">
    <property type="term" value="F:oxidoreductase activity"/>
    <property type="evidence" value="ECO:0007669"/>
    <property type="project" value="InterPro"/>
</dbReference>
<proteinExistence type="predicted"/>
<protein>
    <recommendedName>
        <fullName evidence="2">Plastocyanin-like domain-containing protein</fullName>
    </recommendedName>
</protein>
<feature type="domain" description="Plastocyanin-like" evidence="2">
    <location>
        <begin position="267"/>
        <end position="370"/>
    </location>
</feature>
<dbReference type="EMBL" id="ML993600">
    <property type="protein sequence ID" value="KAF2165478.1"/>
    <property type="molecule type" value="Genomic_DNA"/>
</dbReference>
<organism evidence="3 4">
    <name type="scientific">Zasmidium cellare ATCC 36951</name>
    <dbReference type="NCBI Taxonomy" id="1080233"/>
    <lineage>
        <taxon>Eukaryota</taxon>
        <taxon>Fungi</taxon>
        <taxon>Dikarya</taxon>
        <taxon>Ascomycota</taxon>
        <taxon>Pezizomycotina</taxon>
        <taxon>Dothideomycetes</taxon>
        <taxon>Dothideomycetidae</taxon>
        <taxon>Mycosphaerellales</taxon>
        <taxon>Mycosphaerellaceae</taxon>
        <taxon>Zasmidium</taxon>
    </lineage>
</organism>
<evidence type="ECO:0000313" key="4">
    <source>
        <dbReference type="Proteomes" id="UP000799537"/>
    </source>
</evidence>
<feature type="chain" id="PRO_5025495081" description="Plastocyanin-like domain-containing protein" evidence="1">
    <location>
        <begin position="17"/>
        <end position="385"/>
    </location>
</feature>
<dbReference type="InterPro" id="IPR011706">
    <property type="entry name" value="Cu-oxidase_C"/>
</dbReference>
<dbReference type="Gene3D" id="2.60.40.420">
    <property type="entry name" value="Cupredoxins - blue copper proteins"/>
    <property type="match status" value="2"/>
</dbReference>
<keyword evidence="4" id="KW-1185">Reference proteome</keyword>
<dbReference type="InterPro" id="IPR008972">
    <property type="entry name" value="Cupredoxin"/>
</dbReference>
<dbReference type="RefSeq" id="XP_033666367.1">
    <property type="nucleotide sequence ID" value="XM_033817335.1"/>
</dbReference>
<sequence>MLHTALIFVLSGLAAGTSIQPSPTPSSASPWQACAASMNGQLPAQTPSDFHFSGNVRRYYVAAEEVQWDYAPMGWDNWLGVPIDKSPRAKPYTKFNTTYLKALYRGYTDASFTQLTEQPPWQGTQGPTLRSEVGDLLEIMFNEGSDYVPNPRPHENATIPLSSAVPPLDGGIGPGECVVYKWLPDDAVAPNGNDQSRAFSYHSYVDLLSDSDAGLTGPQIVYARGRMNATMQNYKEFPLLFGTYNEPTSFLGNYSVWYPQVVNLASSGRFEAAPEFKTLNGYIFGNNPPFEMCQNDQAIWYAYGWGSDSHVFHMHGNAVVVDGVRSFAVSLNDGVSKTLLMTASDVGFWQAICHVNNHQQDGMLANYVVYGAGKGEMMGEDEQAS</sequence>
<dbReference type="SUPFAM" id="SSF49503">
    <property type="entry name" value="Cupredoxins"/>
    <property type="match status" value="2"/>
</dbReference>
<dbReference type="OrthoDB" id="2121828at2759"/>
<name>A0A6A6CH16_ZASCE</name>
<gene>
    <name evidence="3" type="ORF">M409DRAFT_67295</name>
</gene>
<dbReference type="Proteomes" id="UP000799537">
    <property type="component" value="Unassembled WGS sequence"/>
</dbReference>
<evidence type="ECO:0000256" key="1">
    <source>
        <dbReference type="SAM" id="SignalP"/>
    </source>
</evidence>
<accession>A0A6A6CH16</accession>
<dbReference type="GO" id="GO:0005507">
    <property type="term" value="F:copper ion binding"/>
    <property type="evidence" value="ECO:0007669"/>
    <property type="project" value="InterPro"/>
</dbReference>